<dbReference type="Proteomes" id="UP001590950">
    <property type="component" value="Unassembled WGS sequence"/>
</dbReference>
<protein>
    <submittedName>
        <fullName evidence="1">Uncharacterized protein</fullName>
    </submittedName>
</protein>
<evidence type="ECO:0000313" key="2">
    <source>
        <dbReference type="Proteomes" id="UP001590950"/>
    </source>
</evidence>
<name>A0ABR4A1S9_9LECA</name>
<sequence>MIMKPFGEDVLEEQEVYDIAAITCWSPRSASVQIPPRRLQRTMSHPRPGIFNSNFVGYSVHVTQPGMQGWPEAVEEEKLEFEKLNEVVPVMKVVVGFDVPCDFCKFK</sequence>
<comment type="caution">
    <text evidence="1">The sequence shown here is derived from an EMBL/GenBank/DDBJ whole genome shotgun (WGS) entry which is preliminary data.</text>
</comment>
<gene>
    <name evidence="1" type="ORF">N7G274_008053</name>
</gene>
<keyword evidence="2" id="KW-1185">Reference proteome</keyword>
<accession>A0ABR4A1S9</accession>
<organism evidence="1 2">
    <name type="scientific">Stereocaulon virgatum</name>
    <dbReference type="NCBI Taxonomy" id="373712"/>
    <lineage>
        <taxon>Eukaryota</taxon>
        <taxon>Fungi</taxon>
        <taxon>Dikarya</taxon>
        <taxon>Ascomycota</taxon>
        <taxon>Pezizomycotina</taxon>
        <taxon>Lecanoromycetes</taxon>
        <taxon>OSLEUM clade</taxon>
        <taxon>Lecanoromycetidae</taxon>
        <taxon>Lecanorales</taxon>
        <taxon>Lecanorineae</taxon>
        <taxon>Stereocaulaceae</taxon>
        <taxon>Stereocaulon</taxon>
    </lineage>
</organism>
<proteinExistence type="predicted"/>
<dbReference type="EMBL" id="JBEFKJ010000026">
    <property type="protein sequence ID" value="KAL2039385.1"/>
    <property type="molecule type" value="Genomic_DNA"/>
</dbReference>
<reference evidence="1 2" key="1">
    <citation type="submission" date="2024-09" db="EMBL/GenBank/DDBJ databases">
        <title>Rethinking Asexuality: The Enigmatic Case of Functional Sexual Genes in Lepraria (Stereocaulaceae).</title>
        <authorList>
            <person name="Doellman M."/>
            <person name="Sun Y."/>
            <person name="Barcenas-Pena A."/>
            <person name="Lumbsch H.T."/>
            <person name="Grewe F."/>
        </authorList>
    </citation>
    <scope>NUCLEOTIDE SEQUENCE [LARGE SCALE GENOMIC DNA]</scope>
    <source>
        <strain evidence="1 2">Mercado 3170</strain>
    </source>
</reference>
<evidence type="ECO:0000313" key="1">
    <source>
        <dbReference type="EMBL" id="KAL2039385.1"/>
    </source>
</evidence>